<dbReference type="NCBIfam" id="TIGR00176">
    <property type="entry name" value="mobB"/>
    <property type="match status" value="1"/>
</dbReference>
<comment type="caution">
    <text evidence="2">The sequence shown here is derived from an EMBL/GenBank/DDBJ whole genome shotgun (WGS) entry which is preliminary data.</text>
</comment>
<dbReference type="RefSeq" id="WP_036680147.1">
    <property type="nucleotide sequence ID" value="NZ_JNVM01000007.1"/>
</dbReference>
<evidence type="ECO:0000313" key="2">
    <source>
        <dbReference type="EMBL" id="KEQ26263.1"/>
    </source>
</evidence>
<dbReference type="SUPFAM" id="SSF52540">
    <property type="entry name" value="P-loop containing nucleoside triphosphate hydrolases"/>
    <property type="match status" value="1"/>
</dbReference>
<accession>A0A081P6E0</accession>
<dbReference type="OrthoDB" id="9786803at2"/>
<sequence length="167" mass="18401">MTTIIGFAGYSDSGKTTLVSLLVPYFEDRGVKVAVIKHDAHGHYKEAPEADSTLFIRSGASASVVLSPDAVRTYERKTVTLQETIERLKGSYELILIEGFKREAHDKIAIFRTEDQARIVQQLAAPPIACIAADQMLAEAAAPDIPFFSMDAVESIAEFIRSRMRNP</sequence>
<evidence type="ECO:0000259" key="1">
    <source>
        <dbReference type="Pfam" id="PF03205"/>
    </source>
</evidence>
<dbReference type="eggNOG" id="COG1763">
    <property type="taxonomic scope" value="Bacteria"/>
</dbReference>
<dbReference type="Proteomes" id="UP000028123">
    <property type="component" value="Unassembled WGS sequence"/>
</dbReference>
<proteinExistence type="predicted"/>
<name>A0A081P6E0_9BACL</name>
<dbReference type="EMBL" id="JNVM01000007">
    <property type="protein sequence ID" value="KEQ26263.1"/>
    <property type="molecule type" value="Genomic_DNA"/>
</dbReference>
<gene>
    <name evidence="2" type="ORF">ET33_34945</name>
</gene>
<organism evidence="2 3">
    <name type="scientific">Paenibacillus tyrfis</name>
    <dbReference type="NCBI Taxonomy" id="1501230"/>
    <lineage>
        <taxon>Bacteria</taxon>
        <taxon>Bacillati</taxon>
        <taxon>Bacillota</taxon>
        <taxon>Bacilli</taxon>
        <taxon>Bacillales</taxon>
        <taxon>Paenibacillaceae</taxon>
        <taxon>Paenibacillus</taxon>
    </lineage>
</organism>
<dbReference type="Pfam" id="PF03205">
    <property type="entry name" value="MobB"/>
    <property type="match status" value="1"/>
</dbReference>
<dbReference type="PANTHER" id="PTHR40072:SF1">
    <property type="entry name" value="MOLYBDOPTERIN-GUANINE DINUCLEOTIDE BIOSYNTHESIS ADAPTER PROTEIN"/>
    <property type="match status" value="1"/>
</dbReference>
<reference evidence="2 3" key="1">
    <citation type="submission" date="2014-06" db="EMBL/GenBank/DDBJ databases">
        <title>Draft genome sequence of Paenibacillus sp. MSt1.</title>
        <authorList>
            <person name="Aw Y.K."/>
            <person name="Ong K.S."/>
            <person name="Gan H.M."/>
            <person name="Lee S.M."/>
        </authorList>
    </citation>
    <scope>NUCLEOTIDE SEQUENCE [LARGE SCALE GENOMIC DNA]</scope>
    <source>
        <strain evidence="2 3">MSt1</strain>
    </source>
</reference>
<dbReference type="InterPro" id="IPR027417">
    <property type="entry name" value="P-loop_NTPase"/>
</dbReference>
<feature type="domain" description="Molybdopterin-guanine dinucleotide biosynthesis protein B (MobB)" evidence="1">
    <location>
        <begin position="4"/>
        <end position="128"/>
    </location>
</feature>
<dbReference type="GO" id="GO:0006777">
    <property type="term" value="P:Mo-molybdopterin cofactor biosynthetic process"/>
    <property type="evidence" value="ECO:0007669"/>
    <property type="project" value="InterPro"/>
</dbReference>
<protein>
    <submittedName>
        <fullName evidence="2">Molybdopterin-guanine dinucleotide biosynthesis protein MobB</fullName>
    </submittedName>
</protein>
<dbReference type="InterPro" id="IPR004435">
    <property type="entry name" value="MobB_dom"/>
</dbReference>
<keyword evidence="3" id="KW-1185">Reference proteome</keyword>
<dbReference type="GO" id="GO:0005525">
    <property type="term" value="F:GTP binding"/>
    <property type="evidence" value="ECO:0007669"/>
    <property type="project" value="InterPro"/>
</dbReference>
<evidence type="ECO:0000313" key="3">
    <source>
        <dbReference type="Proteomes" id="UP000028123"/>
    </source>
</evidence>
<dbReference type="AlphaFoldDB" id="A0A081P6E0"/>
<dbReference type="Gene3D" id="3.40.50.300">
    <property type="entry name" value="P-loop containing nucleotide triphosphate hydrolases"/>
    <property type="match status" value="1"/>
</dbReference>
<dbReference type="PANTHER" id="PTHR40072">
    <property type="entry name" value="MOLYBDOPTERIN-GUANINE DINUCLEOTIDE BIOSYNTHESIS ADAPTER PROTEIN-RELATED"/>
    <property type="match status" value="1"/>
</dbReference>
<dbReference type="InterPro" id="IPR052539">
    <property type="entry name" value="MGD_biosynthesis_adapter"/>
</dbReference>